<accession>A0A9E8LPT0</accession>
<geneLocation type="mitochondrion" evidence="15"/>
<dbReference type="EMBL" id="OL677995">
    <property type="protein sequence ID" value="UZZ43687.1"/>
    <property type="molecule type" value="Genomic_DNA"/>
</dbReference>
<name>A0A9E8LPT0_9NEOP</name>
<reference evidence="15" key="1">
    <citation type="submission" date="2021-11" db="EMBL/GenBank/DDBJ databases">
        <authorList>
            <person name="Ge X.-Y."/>
            <person name="Peng L."/>
            <person name="Sun C.-H."/>
            <person name="Wang B.-X."/>
        </authorList>
    </citation>
    <scope>NUCLEOTIDE SEQUENCE</scope>
</reference>
<comment type="similarity">
    <text evidence="3 12">Belongs to the complex I subunit 1 family.</text>
</comment>
<comment type="subcellular location">
    <subcellularLocation>
        <location evidence="2 12">Mitochondrion inner membrane</location>
        <topology evidence="2 12">Multi-pass membrane protein</topology>
    </subcellularLocation>
</comment>
<dbReference type="InterPro" id="IPR018086">
    <property type="entry name" value="NADH_UbQ_OxRdtase_su1_CS"/>
</dbReference>
<protein>
    <recommendedName>
        <fullName evidence="4 13">NADH-ubiquinone oxidoreductase chain 1</fullName>
        <ecNumber evidence="13">7.1.1.2</ecNumber>
    </recommendedName>
</protein>
<dbReference type="EC" id="7.1.1.2" evidence="13"/>
<dbReference type="HAMAP" id="MF_01350">
    <property type="entry name" value="NDH1_NuoH"/>
    <property type="match status" value="1"/>
</dbReference>
<sequence>MMWLDFIMMLVSSLVLVISVLVSVAFLTLLERKVLGFIQFRKGPNKLSFMGVTQPFSDAIKLFSKEFFSPLVSNFIVYLLSPVISLFISLLVWISLPYLVGSSFFFLGLLFILCCLSVGVYMIMLSGWSSNSNYSMLGGLRAIAQTISYEVSLIIMMLSVIGLVFDFNLMSLIQFQKYMWFGLMLIPLSLIFLSSMLAECNRTPFDFSEGESELVSGFNIEYGGSEFALLFLSEYASILFMSSVFTLFFLGGDLESISFSVKLVSVAFVFIWVRGTLPRYRYDKLMYLTWKIFLTTSLSLLLGIMSMAVLINN</sequence>
<dbReference type="GeneID" id="77424801"/>
<feature type="transmembrane region" description="Helical" evidence="14">
    <location>
        <begin position="177"/>
        <end position="198"/>
    </location>
</feature>
<keyword evidence="9 13" id="KW-0830">Ubiquinone</keyword>
<evidence type="ECO:0000256" key="13">
    <source>
        <dbReference type="RuleBase" id="RU000473"/>
    </source>
</evidence>
<keyword evidence="8 14" id="KW-1133">Transmembrane helix</keyword>
<evidence type="ECO:0000256" key="12">
    <source>
        <dbReference type="RuleBase" id="RU000471"/>
    </source>
</evidence>
<evidence type="ECO:0000256" key="10">
    <source>
        <dbReference type="ARBA" id="ARBA00023128"/>
    </source>
</evidence>
<dbReference type="CTD" id="4535"/>
<dbReference type="GO" id="GO:0008137">
    <property type="term" value="F:NADH dehydrogenase (ubiquinone) activity"/>
    <property type="evidence" value="ECO:0007669"/>
    <property type="project" value="UniProtKB-EC"/>
</dbReference>
<feature type="transmembrane region" description="Helical" evidence="14">
    <location>
        <begin position="227"/>
        <end position="250"/>
    </location>
</feature>
<evidence type="ECO:0000256" key="5">
    <source>
        <dbReference type="ARBA" id="ARBA00022448"/>
    </source>
</evidence>
<organism evidence="15">
    <name type="scientific">Parapsyche difformis</name>
    <dbReference type="NCBI Taxonomy" id="2904886"/>
    <lineage>
        <taxon>Eukaryota</taxon>
        <taxon>Metazoa</taxon>
        <taxon>Ecdysozoa</taxon>
        <taxon>Arthropoda</taxon>
        <taxon>Hexapoda</taxon>
        <taxon>Insecta</taxon>
        <taxon>Pterygota</taxon>
        <taxon>Neoptera</taxon>
        <taxon>Endopterygota</taxon>
        <taxon>Trichoptera</taxon>
        <taxon>Annulipalpia</taxon>
        <taxon>Hydropsychoidea</taxon>
        <taxon>Hydropsychidae</taxon>
        <taxon>Arctopsychinae</taxon>
        <taxon>Parapsyche</taxon>
    </lineage>
</organism>
<evidence type="ECO:0000313" key="15">
    <source>
        <dbReference type="EMBL" id="UZZ43687.1"/>
    </source>
</evidence>
<comment type="function">
    <text evidence="1">Core subunit of the mitochondrial membrane respiratory chain NADH dehydrogenase (Complex I) that is believed to belong to the minimal assembly required for catalysis. Complex I functions in the transfer of electrons from NADH to the respiratory chain. The immediate electron acceptor for the enzyme is believed to be ubiquinone.</text>
</comment>
<evidence type="ECO:0000256" key="11">
    <source>
        <dbReference type="ARBA" id="ARBA00023136"/>
    </source>
</evidence>
<keyword evidence="12" id="KW-0520">NAD</keyword>
<feature type="transmembrane region" description="Helical" evidence="14">
    <location>
        <begin position="6"/>
        <end position="30"/>
    </location>
</feature>
<evidence type="ECO:0000256" key="4">
    <source>
        <dbReference type="ARBA" id="ARBA00021009"/>
    </source>
</evidence>
<evidence type="ECO:0000256" key="8">
    <source>
        <dbReference type="ARBA" id="ARBA00022989"/>
    </source>
</evidence>
<feature type="transmembrane region" description="Helical" evidence="14">
    <location>
        <begin position="285"/>
        <end position="311"/>
    </location>
</feature>
<dbReference type="AlphaFoldDB" id="A0A9E8LPT0"/>
<feature type="transmembrane region" description="Helical" evidence="14">
    <location>
        <begin position="104"/>
        <end position="125"/>
    </location>
</feature>
<keyword evidence="10 13" id="KW-0496">Mitochondrion</keyword>
<dbReference type="PROSITE" id="PS00668">
    <property type="entry name" value="COMPLEX1_ND1_2"/>
    <property type="match status" value="1"/>
</dbReference>
<dbReference type="GO" id="GO:0005743">
    <property type="term" value="C:mitochondrial inner membrane"/>
    <property type="evidence" value="ECO:0007669"/>
    <property type="project" value="UniProtKB-SubCell"/>
</dbReference>
<keyword evidence="6 12" id="KW-0812">Transmembrane</keyword>
<evidence type="ECO:0000256" key="14">
    <source>
        <dbReference type="SAM" id="Phobius"/>
    </source>
</evidence>
<keyword evidence="5" id="KW-0813">Transport</keyword>
<keyword evidence="7" id="KW-0999">Mitochondrion inner membrane</keyword>
<dbReference type="GO" id="GO:0009060">
    <property type="term" value="P:aerobic respiration"/>
    <property type="evidence" value="ECO:0007669"/>
    <property type="project" value="TreeGrafter"/>
</dbReference>
<feature type="transmembrane region" description="Helical" evidence="14">
    <location>
        <begin position="75"/>
        <end position="98"/>
    </location>
</feature>
<evidence type="ECO:0000256" key="3">
    <source>
        <dbReference type="ARBA" id="ARBA00010535"/>
    </source>
</evidence>
<dbReference type="InterPro" id="IPR001694">
    <property type="entry name" value="NADH_UbQ_OxRdtase_su1/FPO"/>
</dbReference>
<keyword evidence="11 14" id="KW-0472">Membrane</keyword>
<reference evidence="15" key="2">
    <citation type="journal article" date="2022" name="Syst. Entomol.">
        <title>Massive gene rearrangements of mitochondrial genomes and implications for the phylogeny of Trichoptera (Insecta).</title>
        <authorList>
            <person name="Ge X."/>
            <person name="Peng L."/>
            <person name="Vogler A.P."/>
            <person name="Morse J.C."/>
            <person name="Yang L."/>
            <person name="Sun C."/>
            <person name="Wang B."/>
        </authorList>
    </citation>
    <scope>NUCLEOTIDE SEQUENCE</scope>
</reference>
<evidence type="ECO:0000256" key="6">
    <source>
        <dbReference type="ARBA" id="ARBA00022692"/>
    </source>
</evidence>
<dbReference type="PANTHER" id="PTHR11432">
    <property type="entry name" value="NADH DEHYDROGENASE SUBUNIT 1"/>
    <property type="match status" value="1"/>
</dbReference>
<dbReference type="GO" id="GO:0003954">
    <property type="term" value="F:NADH dehydrogenase activity"/>
    <property type="evidence" value="ECO:0007669"/>
    <property type="project" value="TreeGrafter"/>
</dbReference>
<dbReference type="PANTHER" id="PTHR11432:SF3">
    <property type="entry name" value="NADH-UBIQUINONE OXIDOREDUCTASE CHAIN 1"/>
    <property type="match status" value="1"/>
</dbReference>
<evidence type="ECO:0000256" key="7">
    <source>
        <dbReference type="ARBA" id="ARBA00022792"/>
    </source>
</evidence>
<feature type="transmembrane region" description="Helical" evidence="14">
    <location>
        <begin position="256"/>
        <end position="273"/>
    </location>
</feature>
<proteinExistence type="inferred from homology"/>
<dbReference type="Pfam" id="PF00146">
    <property type="entry name" value="NADHdh"/>
    <property type="match status" value="1"/>
</dbReference>
<feature type="transmembrane region" description="Helical" evidence="14">
    <location>
        <begin position="146"/>
        <end position="165"/>
    </location>
</feature>
<evidence type="ECO:0000256" key="1">
    <source>
        <dbReference type="ARBA" id="ARBA00003257"/>
    </source>
</evidence>
<gene>
    <name evidence="15" type="primary">ND1</name>
</gene>
<evidence type="ECO:0000256" key="9">
    <source>
        <dbReference type="ARBA" id="ARBA00023075"/>
    </source>
</evidence>
<comment type="catalytic activity">
    <reaction evidence="13">
        <text>a ubiquinone + NADH + 5 H(+)(in) = a ubiquinol + NAD(+) + 4 H(+)(out)</text>
        <dbReference type="Rhea" id="RHEA:29091"/>
        <dbReference type="Rhea" id="RHEA-COMP:9565"/>
        <dbReference type="Rhea" id="RHEA-COMP:9566"/>
        <dbReference type="ChEBI" id="CHEBI:15378"/>
        <dbReference type="ChEBI" id="CHEBI:16389"/>
        <dbReference type="ChEBI" id="CHEBI:17976"/>
        <dbReference type="ChEBI" id="CHEBI:57540"/>
        <dbReference type="ChEBI" id="CHEBI:57945"/>
        <dbReference type="EC" id="7.1.1.2"/>
    </reaction>
</comment>
<evidence type="ECO:0000256" key="2">
    <source>
        <dbReference type="ARBA" id="ARBA00004448"/>
    </source>
</evidence>
<dbReference type="RefSeq" id="YP_010585951.1">
    <property type="nucleotide sequence ID" value="NC_069237.1"/>
</dbReference>